<feature type="transmembrane region" description="Helical" evidence="3">
    <location>
        <begin position="56"/>
        <end position="81"/>
    </location>
</feature>
<dbReference type="PANTHER" id="PTHR43337:SF1">
    <property type="entry name" value="XANTHINE_URACIL PERMEASE C887.17-RELATED"/>
    <property type="match status" value="1"/>
</dbReference>
<keyword evidence="3" id="KW-0812">Transmembrane</keyword>
<dbReference type="EMBL" id="CM017873">
    <property type="protein sequence ID" value="KAG1330787.1"/>
    <property type="molecule type" value="Genomic_DNA"/>
</dbReference>
<dbReference type="GO" id="GO:0015854">
    <property type="term" value="P:guanine transport"/>
    <property type="evidence" value="ECO:0007669"/>
    <property type="project" value="TreeGrafter"/>
</dbReference>
<sequence length="84" mass="8939">MELHADTATFLTVAYILAINTSILADFGTNYSISDCDNPRQHASSCESMSDVCRDLIIVTTAYSIISSVIMSVLANLPLALAPG</sequence>
<comment type="caution">
    <text evidence="4">The sequence shown here is derived from an EMBL/GenBank/DDBJ whole genome shotgun (WGS) entry which is preliminary data.</text>
</comment>
<proteinExistence type="predicted"/>
<evidence type="ECO:0000256" key="1">
    <source>
        <dbReference type="ARBA" id="ARBA00004127"/>
    </source>
</evidence>
<keyword evidence="3" id="KW-0472">Membrane</keyword>
<dbReference type="GO" id="GO:0005886">
    <property type="term" value="C:plasma membrane"/>
    <property type="evidence" value="ECO:0007669"/>
    <property type="project" value="TreeGrafter"/>
</dbReference>
<evidence type="ECO:0000313" key="5">
    <source>
        <dbReference type="Proteomes" id="UP000797356"/>
    </source>
</evidence>
<keyword evidence="5" id="KW-1185">Reference proteome</keyword>
<reference evidence="4" key="1">
    <citation type="journal article" date="2017" name="Gigascience">
        <title>The genome draft of coconut (Cocos nucifera).</title>
        <authorList>
            <person name="Xiao Y."/>
            <person name="Xu P."/>
            <person name="Fan H."/>
            <person name="Baudouin L."/>
            <person name="Xia W."/>
            <person name="Bocs S."/>
            <person name="Xu J."/>
            <person name="Li Q."/>
            <person name="Guo A."/>
            <person name="Zhou L."/>
            <person name="Li J."/>
            <person name="Wu Y."/>
            <person name="Ma Z."/>
            <person name="Armero A."/>
            <person name="Issali A.E."/>
            <person name="Liu N."/>
            <person name="Peng M."/>
            <person name="Yang Y."/>
        </authorList>
    </citation>
    <scope>NUCLEOTIDE SEQUENCE</scope>
    <source>
        <tissue evidence="4">Spear leaf of Hainan Tall coconut</tissue>
    </source>
</reference>
<evidence type="ECO:0000313" key="4">
    <source>
        <dbReference type="EMBL" id="KAG1330787.1"/>
    </source>
</evidence>
<evidence type="ECO:0000256" key="3">
    <source>
        <dbReference type="SAM" id="Phobius"/>
    </source>
</evidence>
<protein>
    <submittedName>
        <fullName evidence="4">Putative Adenine/guanine permease AZG1</fullName>
    </submittedName>
</protein>
<keyword evidence="3" id="KW-1133">Transmembrane helix</keyword>
<accession>A0A8K0MWU1</accession>
<dbReference type="OrthoDB" id="1920886at2759"/>
<keyword evidence="2" id="KW-0813">Transport</keyword>
<dbReference type="Proteomes" id="UP000797356">
    <property type="component" value="Chromosome 2"/>
</dbReference>
<gene>
    <name evidence="4" type="ORF">COCNU_02G007550</name>
</gene>
<dbReference type="InterPro" id="IPR045018">
    <property type="entry name" value="Azg-like"/>
</dbReference>
<dbReference type="AlphaFoldDB" id="A0A8K0MWU1"/>
<dbReference type="GO" id="GO:0012505">
    <property type="term" value="C:endomembrane system"/>
    <property type="evidence" value="ECO:0007669"/>
    <property type="project" value="UniProtKB-SubCell"/>
</dbReference>
<dbReference type="GO" id="GO:0015853">
    <property type="term" value="P:adenine transport"/>
    <property type="evidence" value="ECO:0007669"/>
    <property type="project" value="TreeGrafter"/>
</dbReference>
<dbReference type="GO" id="GO:0005345">
    <property type="term" value="F:purine nucleobase transmembrane transporter activity"/>
    <property type="evidence" value="ECO:0007669"/>
    <property type="project" value="TreeGrafter"/>
</dbReference>
<reference evidence="4" key="2">
    <citation type="submission" date="2019-07" db="EMBL/GenBank/DDBJ databases">
        <authorList>
            <person name="Yang Y."/>
            <person name="Bocs S."/>
            <person name="Baudouin L."/>
        </authorList>
    </citation>
    <scope>NUCLEOTIDE SEQUENCE</scope>
    <source>
        <tissue evidence="4">Spear leaf of Hainan Tall coconut</tissue>
    </source>
</reference>
<name>A0A8K0MWU1_COCNU</name>
<evidence type="ECO:0000256" key="2">
    <source>
        <dbReference type="ARBA" id="ARBA00022448"/>
    </source>
</evidence>
<organism evidence="4 5">
    <name type="scientific">Cocos nucifera</name>
    <name type="common">Coconut palm</name>
    <dbReference type="NCBI Taxonomy" id="13894"/>
    <lineage>
        <taxon>Eukaryota</taxon>
        <taxon>Viridiplantae</taxon>
        <taxon>Streptophyta</taxon>
        <taxon>Embryophyta</taxon>
        <taxon>Tracheophyta</taxon>
        <taxon>Spermatophyta</taxon>
        <taxon>Magnoliopsida</taxon>
        <taxon>Liliopsida</taxon>
        <taxon>Arecaceae</taxon>
        <taxon>Arecoideae</taxon>
        <taxon>Cocoseae</taxon>
        <taxon>Attaleinae</taxon>
        <taxon>Cocos</taxon>
    </lineage>
</organism>
<comment type="subcellular location">
    <subcellularLocation>
        <location evidence="1">Endomembrane system</location>
        <topology evidence="1">Multi-pass membrane protein</topology>
    </subcellularLocation>
</comment>
<dbReference type="PANTHER" id="PTHR43337">
    <property type="entry name" value="XANTHINE/URACIL PERMEASE C887.17-RELATED"/>
    <property type="match status" value="1"/>
</dbReference>